<dbReference type="EMBL" id="CAKKNE010000001">
    <property type="protein sequence ID" value="CAH0364727.1"/>
    <property type="molecule type" value="Genomic_DNA"/>
</dbReference>
<evidence type="ECO:0000313" key="3">
    <source>
        <dbReference type="Proteomes" id="UP000789595"/>
    </source>
</evidence>
<gene>
    <name evidence="2" type="ORF">PECAL_1P11060</name>
</gene>
<keyword evidence="3" id="KW-1185">Reference proteome</keyword>
<evidence type="ECO:0000256" key="1">
    <source>
        <dbReference type="SAM" id="MobiDB-lite"/>
    </source>
</evidence>
<organism evidence="2 3">
    <name type="scientific">Pelagomonas calceolata</name>
    <dbReference type="NCBI Taxonomy" id="35677"/>
    <lineage>
        <taxon>Eukaryota</taxon>
        <taxon>Sar</taxon>
        <taxon>Stramenopiles</taxon>
        <taxon>Ochrophyta</taxon>
        <taxon>Pelagophyceae</taxon>
        <taxon>Pelagomonadales</taxon>
        <taxon>Pelagomonadaceae</taxon>
        <taxon>Pelagomonas</taxon>
    </lineage>
</organism>
<comment type="caution">
    <text evidence="2">The sequence shown here is derived from an EMBL/GenBank/DDBJ whole genome shotgun (WGS) entry which is preliminary data.</text>
</comment>
<name>A0A8J2SFD6_9STRA</name>
<feature type="compositionally biased region" description="Basic residues" evidence="1">
    <location>
        <begin position="12"/>
        <end position="31"/>
    </location>
</feature>
<sequence>MSINKNKYSYRLPRRRRRRRGRTRRRRRRAGRPPPPLLLASLLLLLTFPLLLLLLPPLLPLALVAPYVLDERPERRRFLAWPLRKRHRHGVLARDARRLQIHVARRGQGTFSIARPVAVGFTSPALHRLHLEAHGQPQTLRGRILQEVARGLVLGEVGNRVLGPLLFFRLVGVGALEDEFVRRVGRRAGLHYPTRVAPHGTATRAWLRTARLRALSPALRVGWVECCEASSLPFCSLIAPLAPVRLRQRRCAQAALARRTNAPLGLRPRSIASGM</sequence>
<proteinExistence type="predicted"/>
<dbReference type="AlphaFoldDB" id="A0A8J2SFD6"/>
<evidence type="ECO:0000313" key="2">
    <source>
        <dbReference type="EMBL" id="CAH0364727.1"/>
    </source>
</evidence>
<reference evidence="2" key="1">
    <citation type="submission" date="2021-11" db="EMBL/GenBank/DDBJ databases">
        <authorList>
            <consortium name="Genoscope - CEA"/>
            <person name="William W."/>
        </authorList>
    </citation>
    <scope>NUCLEOTIDE SEQUENCE</scope>
</reference>
<protein>
    <submittedName>
        <fullName evidence="2">Uncharacterized protein</fullName>
    </submittedName>
</protein>
<accession>A0A8J2SFD6</accession>
<feature type="region of interest" description="Disordered" evidence="1">
    <location>
        <begin position="1"/>
        <end position="32"/>
    </location>
</feature>
<dbReference type="Proteomes" id="UP000789595">
    <property type="component" value="Unassembled WGS sequence"/>
</dbReference>